<dbReference type="Gene3D" id="3.40.50.300">
    <property type="entry name" value="P-loop containing nucleotide triphosphate hydrolases"/>
    <property type="match status" value="1"/>
</dbReference>
<dbReference type="SMART" id="SM00534">
    <property type="entry name" value="MUTSac"/>
    <property type="match status" value="1"/>
</dbReference>
<feature type="region of interest" description="Disordered" evidence="6">
    <location>
        <begin position="244"/>
        <end position="276"/>
    </location>
</feature>
<evidence type="ECO:0000256" key="5">
    <source>
        <dbReference type="ARBA" id="ARBA00023204"/>
    </source>
</evidence>
<evidence type="ECO:0008006" key="11">
    <source>
        <dbReference type="Google" id="ProtNLM"/>
    </source>
</evidence>
<keyword evidence="4" id="KW-0238">DNA-binding</keyword>
<dbReference type="PANTHER" id="PTHR11361:SF34">
    <property type="entry name" value="DNA MISMATCH REPAIR PROTEIN MSH1, MITOCHONDRIAL"/>
    <property type="match status" value="1"/>
</dbReference>
<proteinExistence type="inferred from homology"/>
<name>A0A150FZP0_GONPE</name>
<evidence type="ECO:0000256" key="6">
    <source>
        <dbReference type="SAM" id="MobiDB-lite"/>
    </source>
</evidence>
<dbReference type="Pfam" id="PF00488">
    <property type="entry name" value="MutS_V"/>
    <property type="match status" value="1"/>
</dbReference>
<feature type="region of interest" description="Disordered" evidence="6">
    <location>
        <begin position="21"/>
        <end position="78"/>
    </location>
</feature>
<feature type="compositionally biased region" description="Low complexity" evidence="6">
    <location>
        <begin position="42"/>
        <end position="67"/>
    </location>
</feature>
<evidence type="ECO:0000256" key="2">
    <source>
        <dbReference type="ARBA" id="ARBA00022741"/>
    </source>
</evidence>
<comment type="similarity">
    <text evidence="1">Belongs to the DNA mismatch repair MutS family.</text>
</comment>
<evidence type="ECO:0000256" key="4">
    <source>
        <dbReference type="ARBA" id="ARBA00023125"/>
    </source>
</evidence>
<dbReference type="AlphaFoldDB" id="A0A150FZP0"/>
<evidence type="ECO:0000313" key="10">
    <source>
        <dbReference type="Proteomes" id="UP000075714"/>
    </source>
</evidence>
<protein>
    <recommendedName>
        <fullName evidence="11">DNA mismatch repair proteins mutS family domain-containing protein</fullName>
    </recommendedName>
</protein>
<dbReference type="GO" id="GO:0043504">
    <property type="term" value="P:mitochondrial DNA repair"/>
    <property type="evidence" value="ECO:0007669"/>
    <property type="project" value="TreeGrafter"/>
</dbReference>
<dbReference type="STRING" id="33097.A0A150FZP0"/>
<feature type="compositionally biased region" description="Gly residues" evidence="6">
    <location>
        <begin position="692"/>
        <end position="702"/>
    </location>
</feature>
<evidence type="ECO:0000256" key="3">
    <source>
        <dbReference type="ARBA" id="ARBA00022840"/>
    </source>
</evidence>
<accession>A0A150FZP0</accession>
<keyword evidence="3" id="KW-0067">ATP-binding</keyword>
<dbReference type="Gene3D" id="1.10.1420.10">
    <property type="match status" value="2"/>
</dbReference>
<reference evidence="10" key="1">
    <citation type="journal article" date="2016" name="Nat. Commun.">
        <title>The Gonium pectorale genome demonstrates co-option of cell cycle regulation during the evolution of multicellularity.</title>
        <authorList>
            <person name="Hanschen E.R."/>
            <person name="Marriage T.N."/>
            <person name="Ferris P.J."/>
            <person name="Hamaji T."/>
            <person name="Toyoda A."/>
            <person name="Fujiyama A."/>
            <person name="Neme R."/>
            <person name="Noguchi H."/>
            <person name="Minakuchi Y."/>
            <person name="Suzuki M."/>
            <person name="Kawai-Toyooka H."/>
            <person name="Smith D.R."/>
            <person name="Sparks H."/>
            <person name="Anderson J."/>
            <person name="Bakaric R."/>
            <person name="Luria V."/>
            <person name="Karger A."/>
            <person name="Kirschner M.W."/>
            <person name="Durand P.M."/>
            <person name="Michod R.E."/>
            <person name="Nozaki H."/>
            <person name="Olson B.J."/>
        </authorList>
    </citation>
    <scope>NUCLEOTIDE SEQUENCE [LARGE SCALE GENOMIC DNA]</scope>
    <source>
        <strain evidence="10">NIES-2863</strain>
    </source>
</reference>
<evidence type="ECO:0000259" key="8">
    <source>
        <dbReference type="SMART" id="SM00534"/>
    </source>
</evidence>
<dbReference type="SMART" id="SM00533">
    <property type="entry name" value="MUTSd"/>
    <property type="match status" value="1"/>
</dbReference>
<dbReference type="PANTHER" id="PTHR11361">
    <property type="entry name" value="DNA MISMATCH REPAIR PROTEIN MUTS FAMILY MEMBER"/>
    <property type="match status" value="1"/>
</dbReference>
<dbReference type="GO" id="GO:0030983">
    <property type="term" value="F:mismatched DNA binding"/>
    <property type="evidence" value="ECO:0007669"/>
    <property type="project" value="InterPro"/>
</dbReference>
<dbReference type="GO" id="GO:0005739">
    <property type="term" value="C:mitochondrion"/>
    <property type="evidence" value="ECO:0007669"/>
    <property type="project" value="TreeGrafter"/>
</dbReference>
<keyword evidence="5" id="KW-0227">DNA damage</keyword>
<keyword evidence="10" id="KW-1185">Reference proteome</keyword>
<dbReference type="Proteomes" id="UP000075714">
    <property type="component" value="Unassembled WGS sequence"/>
</dbReference>
<keyword evidence="5" id="KW-0234">DNA repair</keyword>
<organism evidence="9 10">
    <name type="scientific">Gonium pectorale</name>
    <name type="common">Green alga</name>
    <dbReference type="NCBI Taxonomy" id="33097"/>
    <lineage>
        <taxon>Eukaryota</taxon>
        <taxon>Viridiplantae</taxon>
        <taxon>Chlorophyta</taxon>
        <taxon>core chlorophytes</taxon>
        <taxon>Chlorophyceae</taxon>
        <taxon>CS clade</taxon>
        <taxon>Chlamydomonadales</taxon>
        <taxon>Volvocaceae</taxon>
        <taxon>Gonium</taxon>
    </lineage>
</organism>
<sequence>MARNSAPGTLSALHALFNREQEDVDFDEEPLPSALQPRRGRAGQATGRQAAAANPSLSAQQQQPLASGGRESGRPAVGALGAGAGAAAAGSSHRLAPTGHAAAAGGGGAGGSGAGGSSANFATAAGAGAGAGRVPPLVPPFAARVVASVIENRAREVGLAVLDPATLTLQLSQYIEPGRSYAMTRLLLRMVAASEVVAVAPSERLQAAQRGFHEAGLNRALAAQQQQSEAAVAAAAPPAPAAAAGRRRAAAGDDVSVGGDLGDEDGEDEEGFRADGAGGGFVLVPMPRSCFDDTQGAQLLAAYATPDSRAVVAAASGRDAQYLALGAAGALLQHLLGPSAVAAALGTAAPRGGGGLGPSAGPQLPGGGPLRAACLRVQTLDAGLHCRLEPGLADALEIVSPAGVFGRSSSSSSSSPSLFRVLGRPLRTRAGVRLLRSSLLQPLADEATLNMRYDTIEELLAEETMAFDLGQVLALLPRDLDKMCYSIASAGAAAARAGSAADPGRGIGPLVQSLLLLRDTLALLPPLAEVLQTARSPLLMAVRSTCCDEGLAALRTRIDEVLDEEASCSSLARGGAFVSRVQQCFAVRPSASPDGLLELARSSLCRLTEAVHELGDRYAEQWELPGLKVSYNSRKGFYLTLLASAAAKAQPGGGGGSAPHHLDPSAAADAAANAGGCSRLPPGASQLMPPAGQGGWRQGGGRQQPVAAQAAAAARLPPQLLVLERRGRGSLLLTSHELNALNCRLHDATNDCLLLTRQLLEGVVCDAACQLPSLQRLVDGAALIDLMAGFAEVAAGGVMGPCVRPQLRTGGPLAIVQANDTFLSPAAPLHVVTGPNMSGKSTYLQQVGLLVVMAQAGCWVPAEFASLSPFGAVLGRLNSGGGGVGGGGGWGPEDDLEAGSSSFLTEMQDAASVLACAGPRSLVLLDELGRATSTADGVGLAWAVCEELLAAGCPTLLATHFQQLGELAVLYPQARLWRLLVDTRGGGGLDFRWLLEPAAALDYLHYGLLLAAAAGLPREVVDEARRVAEMLEETDRRRLEVSAADSGLWAQAASVCGRLTVLAQQWRDQQASAEATAQALALLHSLMEELEALPLTQLSRELSDQD</sequence>
<evidence type="ECO:0000313" key="9">
    <source>
        <dbReference type="EMBL" id="KXZ43062.1"/>
    </source>
</evidence>
<dbReference type="InterPro" id="IPR000432">
    <property type="entry name" value="DNA_mismatch_repair_MutS_C"/>
</dbReference>
<dbReference type="EMBL" id="LSYV01000105">
    <property type="protein sequence ID" value="KXZ43062.1"/>
    <property type="molecule type" value="Genomic_DNA"/>
</dbReference>
<feature type="domain" description="DNA mismatch repair protein MutS core" evidence="7">
    <location>
        <begin position="413"/>
        <end position="817"/>
    </location>
</feature>
<dbReference type="GO" id="GO:0005524">
    <property type="term" value="F:ATP binding"/>
    <property type="evidence" value="ECO:0007669"/>
    <property type="project" value="UniProtKB-KW"/>
</dbReference>
<dbReference type="InterPro" id="IPR036187">
    <property type="entry name" value="DNA_mismatch_repair_MutS_sf"/>
</dbReference>
<dbReference type="GO" id="GO:0005634">
    <property type="term" value="C:nucleus"/>
    <property type="evidence" value="ECO:0007669"/>
    <property type="project" value="TreeGrafter"/>
</dbReference>
<dbReference type="Pfam" id="PF05192">
    <property type="entry name" value="MutS_III"/>
    <property type="match status" value="1"/>
</dbReference>
<dbReference type="InterPro" id="IPR007696">
    <property type="entry name" value="DNA_mismatch_repair_MutS_core"/>
</dbReference>
<dbReference type="GO" id="GO:0006298">
    <property type="term" value="P:mismatch repair"/>
    <property type="evidence" value="ECO:0007669"/>
    <property type="project" value="InterPro"/>
</dbReference>
<dbReference type="OrthoDB" id="276261at2759"/>
<dbReference type="SUPFAM" id="SSF52540">
    <property type="entry name" value="P-loop containing nucleoside triphosphate hydrolases"/>
    <property type="match status" value="1"/>
</dbReference>
<dbReference type="SUPFAM" id="SSF48334">
    <property type="entry name" value="DNA repair protein MutS, domain III"/>
    <property type="match status" value="1"/>
</dbReference>
<dbReference type="InterPro" id="IPR027417">
    <property type="entry name" value="P-loop_NTPase"/>
</dbReference>
<gene>
    <name evidence="9" type="ORF">GPECTOR_105g94</name>
</gene>
<feature type="compositionally biased region" description="Acidic residues" evidence="6">
    <location>
        <begin position="261"/>
        <end position="270"/>
    </location>
</feature>
<keyword evidence="2" id="KW-0547">Nucleotide-binding</keyword>
<dbReference type="GO" id="GO:0140664">
    <property type="term" value="F:ATP-dependent DNA damage sensor activity"/>
    <property type="evidence" value="ECO:0007669"/>
    <property type="project" value="InterPro"/>
</dbReference>
<feature type="domain" description="DNA mismatch repair proteins mutS family" evidence="8">
    <location>
        <begin position="827"/>
        <end position="1029"/>
    </location>
</feature>
<comment type="caution">
    <text evidence="9">The sequence shown here is derived from an EMBL/GenBank/DDBJ whole genome shotgun (WGS) entry which is preliminary data.</text>
</comment>
<dbReference type="InterPro" id="IPR045076">
    <property type="entry name" value="MutS"/>
</dbReference>
<evidence type="ECO:0000259" key="7">
    <source>
        <dbReference type="SMART" id="SM00533"/>
    </source>
</evidence>
<feature type="region of interest" description="Disordered" evidence="6">
    <location>
        <begin position="679"/>
        <end position="709"/>
    </location>
</feature>
<evidence type="ECO:0000256" key="1">
    <source>
        <dbReference type="ARBA" id="ARBA00006271"/>
    </source>
</evidence>